<accession>A0AAV8URY6</accession>
<feature type="coiled-coil region" evidence="1">
    <location>
        <begin position="981"/>
        <end position="1015"/>
    </location>
</feature>
<feature type="coiled-coil region" evidence="1">
    <location>
        <begin position="2129"/>
        <end position="2337"/>
    </location>
</feature>
<sequence length="2467" mass="278863">MSGRNVTAGSSESGSRKGLFLGASGADLEGQQQTRGRFGLGRKSDSREALTEQLRAALVENKDLKVRLRTDALERDQLEVNKKQVASENARMRQERERLSRSLADFRKRFDTISDENFALRRKVQAETQHRARLQEDLEDLQKKQGRQAGSRPQSEEQAQKANHLSRHKLDTYEVKSKALEDRLSRTEKTVDQYKAEIVTLKQKVLLQQKSSAKEILELQEALSKTEEENQNFQNLTKQEVGKAVTLQAELAKISKRSDLFEAKCREQSAMLVNSSQKYSELSEKYNDLDRTNAKLYEEHKLLKARTTAEMREIDTKAQTNLETSRREVEERLAEVEKIKAKRQEGYVLLQNEYKTLENELNESNRKNAETIESLQRERDEYKRKYEGADISFSSASELESTPSTKRSTVATTTSTPNLTSDGDSQQLAAMAAASSRDVKAAKAKFHKILKKMEKEKNDALEESSVLRTEISLTKSELLSKETQSTSHAKQIDNLSSQLEQAEEERRRLVRQLETVKDNLRAFKVEKAAARAALDAKERDLVYTVAERDRLMKDYDAMAKQWKSKSDLEHSLEKEAAEWRMEHEKAAADRDNLSEKVSDLEETLLSMQETNETSLQQLREMEQAYSMVMVKHDDMASELRLRGENLVELQEEVRIVREECNAEKEKGRTYREELDSATLDRDGKIEENERLGDEIARLSEDVARETGVSGSLAEEKEALLIQFDTMRHSLESKVEELSGSLDEAKKALAEQRMVAVDLNARGRELEEEKLALSQEFKVISDQHEEQKTVLVAKLDDLTADSELKMTEIRKERDSAAVQLEQSKSESSQKLQIVSKELEGLRGQLAGLALSLKQQKESHGEEIQNLKSKHEEEKAQMKKELEASTRTFDEEKVAVLGQLRMASTDFESEKSQLKEQLLLVTADFEKSKSEWSSLEMNYERQTTQLKDALAKESGDHERERAEFADNLHASSELVEKERGEFAEQLAQLKQHHEHEKSDLSRRLQDVTNLYEQEKEQTARRIDEVTLDLTAKTVEAEELVRATEDLGSQNKALTDSLEQTSAELNLEINELRTEVERVSKEREMLEAKLEEHRQAMEVASEKVIVTTAGLEALRTQAQDKEESLLLSNQNLEKENRGLVQDIEASREREIQLQKSLEQVSGDLDVTKDNLKQQTTALTLECEALAGDKIALQSDLVSLDNQVRELEAVSVAQLKSSELEADKLNTALASAETENTSLKEKLVELEGRLGVLDRDLVQEREILRSSAETHASSIREKEQSHRVASEEHATALALVTAQVHEYEKELHDEKESTKYLQEQLGVTEKSLTQAKDEVSILTENLKQAERRSAEEFEKMEDAAAKGQALETKLQQSREANAEKQAENDKLRSELLLISTKSTEGDELLEQLNHRVAQSEEQNVRLKAKIDQLAIERESSEEEQRMTAIERDRAKTLADKKDQDIKELERQIVALSTANLSLEGEEEKIRLELSSAMEKIAALEKERTSEISEREAIEKGAEVDRNAHADEVAILKGQIDELNEERNSLTRAAAARDEQVQSLLLEKQTLEQRIASLSSEIEDQQQSAEAAFKNLEAASQAAAKTANEELEKERKELQVLSAQLAVSEEGAASVGDQLARVQAEVKSSALSVKKLEDELSAARDEREDVQETLSRDLAEASEELVKAKDQLRMNIEDLNSANQAATIMQTELEEEKSRFRAVSEELSINKQKLSEVSQLLLIAKQQGEGDHEALTELENQLKNVREQVAVSRKELEESSQELAQSQALYNESSQQLSACRVELKTTLDDLTQDRSQLQTAVMELEQSRGTAAGLSDELELSQKQVEDLREELGTSAELLNKTNAEMSSRTLQATQLAELLNDSEKQLSYVSEELAATKLKLSELGGDLEESRKESETKSAEVAAAKRETGDIAEELAEKETQYTAAFEELTLLKTQLENTLCELQSEKLELSTTAEELSLSRKEVETLSIHLVASRNTAEGLSVQLSGAQEELEGARKMLAVKEEELGLMGSDLESTRQKALEADRGASGQLKNLQSELEESQTEIMLLTKERDTAKLNASIEQDTLNEEIKELMEKNEGIEKVAAELRTQVSTGAAEVLTVKTALEDIEMDSRRRIDELTSKNNILEGQLTEAKKTSELLQDTMQKDFNDLEAKFVALGADLENEKGKAQALERERDVEKESRSVEATDYQKLVASLEAQMADAKVSAEDERMEFLRTRQDLESKLKALEEKENNLTAANMEMRESFEAKEKVRAEQRSALETRLNETEAETVSLRTELDEANTTIRNLKLETETETDKQHRALAKSEKEVARLTSETEEFRRAAGNMVPVTEIEVLQTQLSESQATEEVVRSQVASQKREIERLASEKNLLSQRLGLSVPVAELEAMKRTAEAALAEKEELLEQKRNLSQEMDEIQTERNELINELITTKVDLAKVHDDFLKHKGEKKKKSKK</sequence>
<feature type="coiled-coil region" evidence="1">
    <location>
        <begin position="576"/>
        <end position="701"/>
    </location>
</feature>
<feature type="coiled-coil region" evidence="1">
    <location>
        <begin position="272"/>
        <end position="392"/>
    </location>
</feature>
<comment type="caution">
    <text evidence="3">The sequence shown here is derived from an EMBL/GenBank/DDBJ whole genome shotgun (WGS) entry which is preliminary data.</text>
</comment>
<name>A0AAV8URY6_9RHOD</name>
<feature type="coiled-coil region" evidence="1">
    <location>
        <begin position="727"/>
        <end position="775"/>
    </location>
</feature>
<feature type="coiled-coil region" evidence="1">
    <location>
        <begin position="805"/>
        <end position="886"/>
    </location>
</feature>
<evidence type="ECO:0000256" key="2">
    <source>
        <dbReference type="SAM" id="MobiDB-lite"/>
    </source>
</evidence>
<feature type="coiled-coil region" evidence="1">
    <location>
        <begin position="2044"/>
        <end position="2103"/>
    </location>
</feature>
<feature type="coiled-coil region" evidence="1">
    <location>
        <begin position="1052"/>
        <end position="1146"/>
    </location>
</feature>
<feature type="coiled-coil region" evidence="1">
    <location>
        <begin position="1186"/>
        <end position="1245"/>
    </location>
</feature>
<feature type="region of interest" description="Disordered" evidence="2">
    <location>
        <begin position="142"/>
        <end position="173"/>
    </location>
</feature>
<dbReference type="Proteomes" id="UP001157974">
    <property type="component" value="Unassembled WGS sequence"/>
</dbReference>
<dbReference type="EMBL" id="JAMWBK010000005">
    <property type="protein sequence ID" value="KAJ8905279.1"/>
    <property type="molecule type" value="Genomic_DNA"/>
</dbReference>
<feature type="coiled-coil region" evidence="1">
    <location>
        <begin position="439"/>
        <end position="540"/>
    </location>
</feature>
<organism evidence="3 4">
    <name type="scientific">Rhodosorus marinus</name>
    <dbReference type="NCBI Taxonomy" id="101924"/>
    <lineage>
        <taxon>Eukaryota</taxon>
        <taxon>Rhodophyta</taxon>
        <taxon>Stylonematophyceae</taxon>
        <taxon>Stylonematales</taxon>
        <taxon>Stylonemataceae</taxon>
        <taxon>Rhodosorus</taxon>
    </lineage>
</organism>
<feature type="compositionally biased region" description="Low complexity" evidence="2">
    <location>
        <begin position="402"/>
        <end position="421"/>
    </location>
</feature>
<feature type="compositionally biased region" description="Polar residues" evidence="2">
    <location>
        <begin position="1"/>
        <end position="13"/>
    </location>
</feature>
<feature type="coiled-coil region" evidence="1">
    <location>
        <begin position="1289"/>
        <end position="1710"/>
    </location>
</feature>
<keyword evidence="1" id="KW-0175">Coiled coil</keyword>
<feature type="coiled-coil region" evidence="1">
    <location>
        <begin position="2368"/>
        <end position="2439"/>
    </location>
</feature>
<feature type="region of interest" description="Disordered" evidence="2">
    <location>
        <begin position="1"/>
        <end position="46"/>
    </location>
</feature>
<feature type="region of interest" description="Disordered" evidence="2">
    <location>
        <begin position="394"/>
        <end position="427"/>
    </location>
</feature>
<evidence type="ECO:0000256" key="1">
    <source>
        <dbReference type="SAM" id="Coils"/>
    </source>
</evidence>
<proteinExistence type="predicted"/>
<keyword evidence="4" id="KW-1185">Reference proteome</keyword>
<gene>
    <name evidence="3" type="ORF">NDN08_001786</name>
</gene>
<evidence type="ECO:0000313" key="3">
    <source>
        <dbReference type="EMBL" id="KAJ8905279.1"/>
    </source>
</evidence>
<feature type="compositionally biased region" description="Basic and acidic residues" evidence="2">
    <location>
        <begin position="1270"/>
        <end position="1283"/>
    </location>
</feature>
<evidence type="ECO:0000313" key="4">
    <source>
        <dbReference type="Proteomes" id="UP001157974"/>
    </source>
</evidence>
<reference evidence="3 4" key="1">
    <citation type="journal article" date="2023" name="Nat. Commun.">
        <title>Origin of minicircular mitochondrial genomes in red algae.</title>
        <authorList>
            <person name="Lee Y."/>
            <person name="Cho C.H."/>
            <person name="Lee Y.M."/>
            <person name="Park S.I."/>
            <person name="Yang J.H."/>
            <person name="West J.A."/>
            <person name="Bhattacharya D."/>
            <person name="Yoon H.S."/>
        </authorList>
    </citation>
    <scope>NUCLEOTIDE SEQUENCE [LARGE SCALE GENOMIC DNA]</scope>
    <source>
        <strain evidence="3 4">CCMP1338</strain>
        <tissue evidence="3">Whole cell</tissue>
    </source>
</reference>
<protein>
    <recommendedName>
        <fullName evidence="5">GRIP domain-containing protein</fullName>
    </recommendedName>
</protein>
<evidence type="ECO:0008006" key="5">
    <source>
        <dbReference type="Google" id="ProtNLM"/>
    </source>
</evidence>
<feature type="coiled-coil region" evidence="1">
    <location>
        <begin position="1746"/>
        <end position="1857"/>
    </location>
</feature>
<feature type="coiled-coil region" evidence="1">
    <location>
        <begin position="1991"/>
        <end position="2018"/>
    </location>
</feature>
<feature type="region of interest" description="Disordered" evidence="2">
    <location>
        <begin position="1264"/>
        <end position="1283"/>
    </location>
</feature>